<reference evidence="2" key="1">
    <citation type="journal article" date="2014" name="Proc. Natl. Acad. Sci. U.S.A.">
        <title>Extensive sampling of basidiomycete genomes demonstrates inadequacy of the white-rot/brown-rot paradigm for wood decay fungi.</title>
        <authorList>
            <person name="Riley R."/>
            <person name="Salamov A.A."/>
            <person name="Brown D.W."/>
            <person name="Nagy L.G."/>
            <person name="Floudas D."/>
            <person name="Held B.W."/>
            <person name="Levasseur A."/>
            <person name="Lombard V."/>
            <person name="Morin E."/>
            <person name="Otillar R."/>
            <person name="Lindquist E.A."/>
            <person name="Sun H."/>
            <person name="LaButti K.M."/>
            <person name="Schmutz J."/>
            <person name="Jabbour D."/>
            <person name="Luo H."/>
            <person name="Baker S.E."/>
            <person name="Pisabarro A.G."/>
            <person name="Walton J.D."/>
            <person name="Blanchette R.A."/>
            <person name="Henrissat B."/>
            <person name="Martin F."/>
            <person name="Cullen D."/>
            <person name="Hibbett D.S."/>
            <person name="Grigoriev I.V."/>
        </authorList>
    </citation>
    <scope>NUCLEOTIDE SEQUENCE [LARGE SCALE GENOMIC DNA]</scope>
    <source>
        <strain evidence="2">FD-172 SS1</strain>
    </source>
</reference>
<dbReference type="EMBL" id="KL198046">
    <property type="protein sequence ID" value="KDQ13010.1"/>
    <property type="molecule type" value="Genomic_DNA"/>
</dbReference>
<dbReference type="AlphaFoldDB" id="A0A067ME69"/>
<keyword evidence="2" id="KW-1185">Reference proteome</keyword>
<dbReference type="HOGENOM" id="CLU_949918_0_0_1"/>
<proteinExistence type="predicted"/>
<evidence type="ECO:0000313" key="2">
    <source>
        <dbReference type="Proteomes" id="UP000027195"/>
    </source>
</evidence>
<dbReference type="InParanoid" id="A0A067ME69"/>
<gene>
    <name evidence="1" type="ORF">BOTBODRAFT_45444</name>
</gene>
<protein>
    <submittedName>
        <fullName evidence="1">Uncharacterized protein</fullName>
    </submittedName>
</protein>
<organism evidence="1 2">
    <name type="scientific">Botryobasidium botryosum (strain FD-172 SS1)</name>
    <dbReference type="NCBI Taxonomy" id="930990"/>
    <lineage>
        <taxon>Eukaryota</taxon>
        <taxon>Fungi</taxon>
        <taxon>Dikarya</taxon>
        <taxon>Basidiomycota</taxon>
        <taxon>Agaricomycotina</taxon>
        <taxon>Agaricomycetes</taxon>
        <taxon>Cantharellales</taxon>
        <taxon>Botryobasidiaceae</taxon>
        <taxon>Botryobasidium</taxon>
    </lineage>
</organism>
<name>A0A067ME69_BOTB1</name>
<accession>A0A067ME69</accession>
<evidence type="ECO:0000313" key="1">
    <source>
        <dbReference type="EMBL" id="KDQ13010.1"/>
    </source>
</evidence>
<sequence>MHSFYYFAQYFVEIKWIIPAREGDTMLDTPQAKELIFAGLELETACAESRLAGLGVSRFTQPIKSPYAPKSAWIVSVKWISGGLSNEGKAVAKHGFYALGLRLRAPSQRVAGWSLLLGSGDHGIVHVSWAIATPTRPWSSAFEDAQLTRHASRSNPEVLRDAIGVISSGKAQSHGQAISLVQEQKHRGVTFFRHSGLRDRCSKIRDPRGRAQYGAPEWDIFIHSGPSPLGRYACYRSPRRAVLLLNKSRVPVNRFGHATSGSINLGLQTVSRQKLQHLDKSVAAIQTPTRRFQ</sequence>
<dbReference type="Proteomes" id="UP000027195">
    <property type="component" value="Unassembled WGS sequence"/>
</dbReference>